<organism evidence="5 6">
    <name type="scientific">Actinia tenebrosa</name>
    <name type="common">Australian red waratah sea anemone</name>
    <dbReference type="NCBI Taxonomy" id="6105"/>
    <lineage>
        <taxon>Eukaryota</taxon>
        <taxon>Metazoa</taxon>
        <taxon>Cnidaria</taxon>
        <taxon>Anthozoa</taxon>
        <taxon>Hexacorallia</taxon>
        <taxon>Actiniaria</taxon>
        <taxon>Actiniidae</taxon>
        <taxon>Actinia</taxon>
    </lineage>
</organism>
<feature type="compositionally biased region" description="Pro residues" evidence="1">
    <location>
        <begin position="955"/>
        <end position="965"/>
    </location>
</feature>
<name>A0A6P8J4W3_ACTTE</name>
<evidence type="ECO:0000313" key="6">
    <source>
        <dbReference type="RefSeq" id="XP_031572545.1"/>
    </source>
</evidence>
<gene>
    <name evidence="6" type="primary">LOC116306599</name>
</gene>
<dbReference type="InParanoid" id="A0A6P8J4W3"/>
<sequence>MWQRDLQLLLCFVCGLVVRGEDTTTSQLMPSPTDAANSISRSSAIPSSVQNHTYNGTLTLNQAWNEKLLDNTSDEYKNISDAIEERLRLVFQNETGFVAVKVGKLSNGSIKAEFSLETKGSLTITNKSLKSKLGKFFRGLFELFSFEIKIDASIKIHVGPSKSSSVTSSSPTLSSLTSFKAQPKSSLISMVPSSLSLVGLQATPSMSLSQDIPTTHPTPTSSYTSPQATTSLPGMETTPSTQYPFILPTSHLLMPTTSTSSFSRMTMSLTRSQMTTYTESSSVSISSSSLVIHGKPNSTELANSIVLLPESSPRPSPTSSSHVMTTSRNESSSLSRSLMPSLSYYSTAKVLPSLQSQTPSISPTQSSFLTKTAPGSQTTTWLTLPLPVNPTITSQPVSKSIPSSLRTTMNLQKTTASLSVSRSLQTTLSISLSSSHLSLPISAIYSNVSSQGLVSHSKTMSTVLATTTTYQTIKKVFGCKLTLDRPWNDNLNNSASSEYIRLAGFVKGNLTKVLNKEPGFVSVTVDRFFQGSVGVDLTVVMTATSNSTSKSLEQSILKANSSGNMALPVSGLSIQLKEISSTAYSSHVVNSTFVHLATSTSPVLLTDSSYQLRTPSSETSMSPRPPILTQSEISKTSFVTLETSLMSSVLNTKNIIITQPSLSTPLSSSPSVSLSTMSLTTSSVLGVSPSVSLSNMSLTTSSVLTVSPSTSLSNMSLTTSSSSVLAVSPSTSLSNMSLTTSSSSVLAVSPSVSLSNMSLTSSSSSVLAISPSTSLSNMSLTTSSSSVLAVSPSTSLSNMSLTSSSSSVLAVSPSASLSNMSLTTSSSSVIAVSPSASSSVLSSSPSTSSSVLSSSPSASSSVLSSSPSVPSSALSSSPSVPSSVLSSSPSASSSVLSSSPSVPSSVLSSSPSVPSSVLLSSPSVPSSVLLSSPSVPSSVLLSSPSVPSSVSLPSPSTPVPSPSPSSPILTTPSIMTTPKPVATKTRTFKCIFKMIRAWSSNLLYSYSQEFKDLAREITEKITKVLSKLLEFLSVVILRFFEGSIGVEMNAIFSASSNVTDALIEESIKSANSSGTLGLNLVELSVEEDKPTTGGDEGLETWVIVVIIASIVVFVLLIIIIVLTVCIKRLSKKKKLYNLWIDDSVVYSRRHTYVSSGNGERIELRNYPRNQEGGNKRITNDDEQGNLRGSYENDGQNSEELI</sequence>
<keyword evidence="2" id="KW-0812">Transmembrane</keyword>
<accession>A0A6P8J4W3</accession>
<feature type="domain" description="SEA" evidence="4">
    <location>
        <begin position="984"/>
        <end position="1090"/>
    </location>
</feature>
<keyword evidence="2" id="KW-0472">Membrane</keyword>
<feature type="compositionally biased region" description="Polar residues" evidence="1">
    <location>
        <begin position="1192"/>
        <end position="1201"/>
    </location>
</feature>
<feature type="chain" id="PRO_5027710470" evidence="3">
    <location>
        <begin position="21"/>
        <end position="1201"/>
    </location>
</feature>
<feature type="domain" description="SEA" evidence="4">
    <location>
        <begin position="471"/>
        <end position="581"/>
    </location>
</feature>
<feature type="region of interest" description="Disordered" evidence="1">
    <location>
        <begin position="207"/>
        <end position="236"/>
    </location>
</feature>
<feature type="compositionally biased region" description="Low complexity" evidence="1">
    <location>
        <begin position="309"/>
        <end position="335"/>
    </location>
</feature>
<dbReference type="SMART" id="SM00200">
    <property type="entry name" value="SEA"/>
    <property type="match status" value="3"/>
</dbReference>
<keyword evidence="5" id="KW-1185">Reference proteome</keyword>
<reference evidence="6" key="1">
    <citation type="submission" date="2025-08" db="UniProtKB">
        <authorList>
            <consortium name="RefSeq"/>
        </authorList>
    </citation>
    <scope>IDENTIFICATION</scope>
    <source>
        <tissue evidence="6">Tentacle</tissue>
    </source>
</reference>
<feature type="transmembrane region" description="Helical" evidence="2">
    <location>
        <begin position="1101"/>
        <end position="1126"/>
    </location>
</feature>
<dbReference type="Pfam" id="PF01390">
    <property type="entry name" value="SEA"/>
    <property type="match status" value="3"/>
</dbReference>
<evidence type="ECO:0000256" key="2">
    <source>
        <dbReference type="SAM" id="Phobius"/>
    </source>
</evidence>
<proteinExistence type="predicted"/>
<feature type="signal peptide" evidence="3">
    <location>
        <begin position="1"/>
        <end position="20"/>
    </location>
</feature>
<dbReference type="RefSeq" id="XP_031572545.1">
    <property type="nucleotide sequence ID" value="XM_031716685.1"/>
</dbReference>
<evidence type="ECO:0000256" key="3">
    <source>
        <dbReference type="SAM" id="SignalP"/>
    </source>
</evidence>
<dbReference type="InterPro" id="IPR036364">
    <property type="entry name" value="SEA_dom_sf"/>
</dbReference>
<protein>
    <submittedName>
        <fullName evidence="6">Uncharacterized protein LOC116306599</fullName>
    </submittedName>
</protein>
<evidence type="ECO:0000259" key="4">
    <source>
        <dbReference type="PROSITE" id="PS50024"/>
    </source>
</evidence>
<dbReference type="InterPro" id="IPR000082">
    <property type="entry name" value="SEA_dom"/>
</dbReference>
<dbReference type="SUPFAM" id="SSF82671">
    <property type="entry name" value="SEA domain"/>
    <property type="match status" value="1"/>
</dbReference>
<evidence type="ECO:0000313" key="5">
    <source>
        <dbReference type="Proteomes" id="UP000515163"/>
    </source>
</evidence>
<dbReference type="Gene3D" id="3.30.70.960">
    <property type="entry name" value="SEA domain"/>
    <property type="match status" value="1"/>
</dbReference>
<dbReference type="Proteomes" id="UP000515163">
    <property type="component" value="Unplaced"/>
</dbReference>
<feature type="compositionally biased region" description="Low complexity" evidence="1">
    <location>
        <begin position="213"/>
        <end position="231"/>
    </location>
</feature>
<feature type="region of interest" description="Disordered" evidence="1">
    <location>
        <begin position="308"/>
        <end position="335"/>
    </location>
</feature>
<keyword evidence="2" id="KW-1133">Transmembrane helix</keyword>
<feature type="region of interest" description="Disordered" evidence="1">
    <location>
        <begin position="949"/>
        <end position="976"/>
    </location>
</feature>
<dbReference type="GeneID" id="116306599"/>
<keyword evidence="3" id="KW-0732">Signal</keyword>
<dbReference type="OrthoDB" id="5990615at2759"/>
<dbReference type="AlphaFoldDB" id="A0A6P8J4W3"/>
<dbReference type="KEGG" id="aten:116306599"/>
<evidence type="ECO:0000256" key="1">
    <source>
        <dbReference type="SAM" id="MobiDB-lite"/>
    </source>
</evidence>
<feature type="region of interest" description="Disordered" evidence="1">
    <location>
        <begin position="1168"/>
        <end position="1201"/>
    </location>
</feature>
<dbReference type="PROSITE" id="PS50024">
    <property type="entry name" value="SEA"/>
    <property type="match status" value="2"/>
</dbReference>